<feature type="region of interest" description="Disordered" evidence="2">
    <location>
        <begin position="1"/>
        <end position="34"/>
    </location>
</feature>
<reference evidence="3 4" key="1">
    <citation type="submission" date="2024-02" db="EMBL/GenBank/DDBJ databases">
        <title>High-quality chromosome-scale genome assembly of Pensacola bahiagrass (Paspalum notatum Flugge var. saurae).</title>
        <authorList>
            <person name="Vega J.M."/>
            <person name="Podio M."/>
            <person name="Orjuela J."/>
            <person name="Siena L.A."/>
            <person name="Pessino S.C."/>
            <person name="Combes M.C."/>
            <person name="Mariac C."/>
            <person name="Albertini E."/>
            <person name="Pupilli F."/>
            <person name="Ortiz J.P.A."/>
            <person name="Leblanc O."/>
        </authorList>
    </citation>
    <scope>NUCLEOTIDE SEQUENCE [LARGE SCALE GENOMIC DNA]</scope>
    <source>
        <strain evidence="3">R1</strain>
        <tissue evidence="3">Leaf</tissue>
    </source>
</reference>
<name>A0AAQ3TPS2_PASNO</name>
<keyword evidence="4" id="KW-1185">Reference proteome</keyword>
<evidence type="ECO:0000256" key="1">
    <source>
        <dbReference type="SAM" id="Coils"/>
    </source>
</evidence>
<gene>
    <name evidence="3" type="ORF">U9M48_025895</name>
</gene>
<proteinExistence type="predicted"/>
<accession>A0AAQ3TPS2</accession>
<feature type="coiled-coil region" evidence="1">
    <location>
        <begin position="34"/>
        <end position="77"/>
    </location>
</feature>
<sequence length="98" mass="11264">MEGKEITSGSDHDKSLTQELLNISESEGLDPKTKDDALNLAMKLYKKMKEIENAAKKEEEEKKKAEEEETRKNKVLNIDESTLESMVKEVMKKLQVKH</sequence>
<dbReference type="AlphaFoldDB" id="A0AAQ3TPS2"/>
<dbReference type="EMBL" id="CP144749">
    <property type="protein sequence ID" value="WVZ78134.1"/>
    <property type="molecule type" value="Genomic_DNA"/>
</dbReference>
<evidence type="ECO:0000256" key="2">
    <source>
        <dbReference type="SAM" id="MobiDB-lite"/>
    </source>
</evidence>
<evidence type="ECO:0000313" key="4">
    <source>
        <dbReference type="Proteomes" id="UP001341281"/>
    </source>
</evidence>
<evidence type="ECO:0000313" key="3">
    <source>
        <dbReference type="EMBL" id="WVZ78134.1"/>
    </source>
</evidence>
<organism evidence="3 4">
    <name type="scientific">Paspalum notatum var. saurae</name>
    <dbReference type="NCBI Taxonomy" id="547442"/>
    <lineage>
        <taxon>Eukaryota</taxon>
        <taxon>Viridiplantae</taxon>
        <taxon>Streptophyta</taxon>
        <taxon>Embryophyta</taxon>
        <taxon>Tracheophyta</taxon>
        <taxon>Spermatophyta</taxon>
        <taxon>Magnoliopsida</taxon>
        <taxon>Liliopsida</taxon>
        <taxon>Poales</taxon>
        <taxon>Poaceae</taxon>
        <taxon>PACMAD clade</taxon>
        <taxon>Panicoideae</taxon>
        <taxon>Andropogonodae</taxon>
        <taxon>Paspaleae</taxon>
        <taxon>Paspalinae</taxon>
        <taxon>Paspalum</taxon>
    </lineage>
</organism>
<protein>
    <submittedName>
        <fullName evidence="3">Uncharacterized protein</fullName>
    </submittedName>
</protein>
<feature type="compositionally biased region" description="Basic and acidic residues" evidence="2">
    <location>
        <begin position="1"/>
        <end position="16"/>
    </location>
</feature>
<keyword evidence="1" id="KW-0175">Coiled coil</keyword>
<dbReference type="Proteomes" id="UP001341281">
    <property type="component" value="Chromosome 05"/>
</dbReference>